<sequence>MSFKRIIKLVQKLSSKNRRKDQSSTNPSGATPLNILEILPPELIIYIAQFLPLSSTVLFTLSCRTTYTILEPRYWTSLRAKDQHSQHFDFLTQLSKELPPDYVPCYHCRILHLCTVRYTNLPRSPPRPLYLYDGTPCNLAEVQSQVSKYLHANFQFRTFQMAMKRHRLRLNPEPWLEFLCFKPTRCRISTQQVPSEFRADVRMVNGSLLFRTTLVILIPLGLTLRDLSLTSFHICPHVCLRTHGAAADLNLLETAGCTMDHVHGLQWCVRNSGIALCLACPTEYEFRREECAGFGVAAVITKWMDLGEGRTILDPRWWSHLGEKYTADVVFREVDGIKGRRLIDRDPVQSTHASIRASFGNYRSSAYNSILPLKVAQKLSQLPKLPALRPKNLRRADVV</sequence>
<dbReference type="Proteomes" id="UP000235672">
    <property type="component" value="Unassembled WGS sequence"/>
</dbReference>
<dbReference type="AlphaFoldDB" id="A0A2J6PIM0"/>
<accession>A0A2J6PIM0</accession>
<evidence type="ECO:0000313" key="1">
    <source>
        <dbReference type="EMBL" id="PMD13873.1"/>
    </source>
</evidence>
<evidence type="ECO:0008006" key="3">
    <source>
        <dbReference type="Google" id="ProtNLM"/>
    </source>
</evidence>
<reference evidence="1 2" key="1">
    <citation type="submission" date="2016-05" db="EMBL/GenBank/DDBJ databases">
        <title>A degradative enzymes factory behind the ericoid mycorrhizal symbiosis.</title>
        <authorList>
            <consortium name="DOE Joint Genome Institute"/>
            <person name="Martino E."/>
            <person name="Morin E."/>
            <person name="Grelet G."/>
            <person name="Kuo A."/>
            <person name="Kohler A."/>
            <person name="Daghino S."/>
            <person name="Barry K."/>
            <person name="Choi C."/>
            <person name="Cichocki N."/>
            <person name="Clum A."/>
            <person name="Copeland A."/>
            <person name="Hainaut M."/>
            <person name="Haridas S."/>
            <person name="Labutti K."/>
            <person name="Lindquist E."/>
            <person name="Lipzen A."/>
            <person name="Khouja H.-R."/>
            <person name="Murat C."/>
            <person name="Ohm R."/>
            <person name="Olson A."/>
            <person name="Spatafora J."/>
            <person name="Veneault-Fourrey C."/>
            <person name="Henrissat B."/>
            <person name="Grigoriev I."/>
            <person name="Martin F."/>
            <person name="Perotto S."/>
        </authorList>
    </citation>
    <scope>NUCLEOTIDE SEQUENCE [LARGE SCALE GENOMIC DNA]</scope>
    <source>
        <strain evidence="1 2">UAMH 7357</strain>
    </source>
</reference>
<name>A0A2J6PIM0_9HELO</name>
<evidence type="ECO:0000313" key="2">
    <source>
        <dbReference type="Proteomes" id="UP000235672"/>
    </source>
</evidence>
<dbReference type="SUPFAM" id="SSF81383">
    <property type="entry name" value="F-box domain"/>
    <property type="match status" value="1"/>
</dbReference>
<keyword evidence="2" id="KW-1185">Reference proteome</keyword>
<gene>
    <name evidence="1" type="ORF">NA56DRAFT_755299</name>
</gene>
<dbReference type="EMBL" id="KZ613526">
    <property type="protein sequence ID" value="PMD13873.1"/>
    <property type="molecule type" value="Genomic_DNA"/>
</dbReference>
<proteinExistence type="predicted"/>
<dbReference type="InterPro" id="IPR036047">
    <property type="entry name" value="F-box-like_dom_sf"/>
</dbReference>
<organism evidence="1 2">
    <name type="scientific">Hyaloscypha hepaticicola</name>
    <dbReference type="NCBI Taxonomy" id="2082293"/>
    <lineage>
        <taxon>Eukaryota</taxon>
        <taxon>Fungi</taxon>
        <taxon>Dikarya</taxon>
        <taxon>Ascomycota</taxon>
        <taxon>Pezizomycotina</taxon>
        <taxon>Leotiomycetes</taxon>
        <taxon>Helotiales</taxon>
        <taxon>Hyaloscyphaceae</taxon>
        <taxon>Hyaloscypha</taxon>
    </lineage>
</organism>
<dbReference type="OrthoDB" id="3766406at2759"/>
<protein>
    <recommendedName>
        <fullName evidence="3">F-box domain-containing protein</fullName>
    </recommendedName>
</protein>